<evidence type="ECO:0000313" key="3">
    <source>
        <dbReference type="Proteomes" id="UP000019063"/>
    </source>
</evidence>
<evidence type="ECO:0000256" key="1">
    <source>
        <dbReference type="SAM" id="Phobius"/>
    </source>
</evidence>
<sequence>MSIASAIVLFAVFWFLIFLIVIPIRLQTQGDVGRVVHGTHSASPEVHNLGRKAWITTGVTFVVWAIVAGVILSGVIDVRDIDMFNRMGPAPAESETGG</sequence>
<keyword evidence="1" id="KW-0472">Membrane</keyword>
<proteinExistence type="predicted"/>
<keyword evidence="3" id="KW-1185">Reference proteome</keyword>
<dbReference type="STRING" id="1379903.ATO8_10423"/>
<dbReference type="Proteomes" id="UP000019063">
    <property type="component" value="Unassembled WGS sequence"/>
</dbReference>
<feature type="transmembrane region" description="Helical" evidence="1">
    <location>
        <begin position="53"/>
        <end position="76"/>
    </location>
</feature>
<comment type="caution">
    <text evidence="2">The sequence shown here is derived from an EMBL/GenBank/DDBJ whole genome shotgun (WGS) entry which is preliminary data.</text>
</comment>
<gene>
    <name evidence="2" type="ORF">ATO8_10423</name>
</gene>
<feature type="transmembrane region" description="Helical" evidence="1">
    <location>
        <begin position="7"/>
        <end position="26"/>
    </location>
</feature>
<accession>W4HJQ2</accession>
<keyword evidence="1" id="KW-0812">Transmembrane</keyword>
<dbReference type="InterPro" id="IPR009935">
    <property type="entry name" value="DUF1467"/>
</dbReference>
<dbReference type="RefSeq" id="WP_043844382.1">
    <property type="nucleotide sequence ID" value="NZ_AQQW01000005.1"/>
</dbReference>
<dbReference type="eggNOG" id="COG5454">
    <property type="taxonomic scope" value="Bacteria"/>
</dbReference>
<protein>
    <submittedName>
        <fullName evidence="2">Uncharacterized protein</fullName>
    </submittedName>
</protein>
<organism evidence="2 3">
    <name type="scientific">Roseivivax marinus</name>
    <dbReference type="NCBI Taxonomy" id="1379903"/>
    <lineage>
        <taxon>Bacteria</taxon>
        <taxon>Pseudomonadati</taxon>
        <taxon>Pseudomonadota</taxon>
        <taxon>Alphaproteobacteria</taxon>
        <taxon>Rhodobacterales</taxon>
        <taxon>Roseobacteraceae</taxon>
        <taxon>Roseivivax</taxon>
    </lineage>
</organism>
<name>W4HJQ2_9RHOB</name>
<dbReference type="AlphaFoldDB" id="W4HJQ2"/>
<dbReference type="EMBL" id="AQQW01000005">
    <property type="protein sequence ID" value="ETW12952.1"/>
    <property type="molecule type" value="Genomic_DNA"/>
</dbReference>
<keyword evidence="1" id="KW-1133">Transmembrane helix</keyword>
<evidence type="ECO:0000313" key="2">
    <source>
        <dbReference type="EMBL" id="ETW12952.1"/>
    </source>
</evidence>
<reference evidence="2 3" key="1">
    <citation type="journal article" date="2014" name="Antonie Van Leeuwenhoek">
        <title>Roseivivax atlanticus sp. nov., isolated from surface seawater of the Atlantic Ocean.</title>
        <authorList>
            <person name="Li G."/>
            <person name="Lai Q."/>
            <person name="Liu X."/>
            <person name="Sun F."/>
            <person name="Shao Z."/>
        </authorList>
    </citation>
    <scope>NUCLEOTIDE SEQUENCE [LARGE SCALE GENOMIC DNA]</scope>
    <source>
        <strain evidence="2 3">22II-s10s</strain>
    </source>
</reference>
<dbReference type="Pfam" id="PF07330">
    <property type="entry name" value="DUF1467"/>
    <property type="match status" value="1"/>
</dbReference>